<accession>C0BQQ7</accession>
<dbReference type="EMBL" id="ABXX02000001">
    <property type="protein sequence ID" value="EEG71820.1"/>
    <property type="molecule type" value="Genomic_DNA"/>
</dbReference>
<organism evidence="1 2">
    <name type="scientific">Bifidobacterium pseudocatenulatum DSM 20438 = JCM 1200 = LMG 10505</name>
    <dbReference type="NCBI Taxonomy" id="547043"/>
    <lineage>
        <taxon>Bacteria</taxon>
        <taxon>Bacillati</taxon>
        <taxon>Actinomycetota</taxon>
        <taxon>Actinomycetes</taxon>
        <taxon>Bifidobacteriales</taxon>
        <taxon>Bifidobacteriaceae</taxon>
        <taxon>Bifidobacterium</taxon>
    </lineage>
</organism>
<dbReference type="AlphaFoldDB" id="C0BQQ7"/>
<protein>
    <submittedName>
        <fullName evidence="1">Uncharacterized protein</fullName>
    </submittedName>
</protein>
<evidence type="ECO:0000313" key="2">
    <source>
        <dbReference type="Proteomes" id="UP000003875"/>
    </source>
</evidence>
<dbReference type="Proteomes" id="UP000003875">
    <property type="component" value="Unassembled WGS sequence"/>
</dbReference>
<reference evidence="1 2" key="1">
    <citation type="submission" date="2009-02" db="EMBL/GenBank/DDBJ databases">
        <title>Draft genome sequence of Bifidobacterium pseudocatenulatum (DSM 20438).</title>
        <authorList>
            <person name="Sudarsanam P."/>
            <person name="Ley R."/>
            <person name="Guruge J."/>
            <person name="Turnbaugh P.J."/>
            <person name="Mahowald M."/>
            <person name="Liep D."/>
            <person name="Gordon J."/>
        </authorList>
    </citation>
    <scope>NUCLEOTIDE SEQUENCE [LARGE SCALE GENOMIC DNA]</scope>
    <source>
        <strain evidence="1 2">DSM 20438</strain>
    </source>
</reference>
<sequence length="39" mass="4319">MRQSIDVNRDNTSNRFDKTVKSRYTGANVVATNAAESNS</sequence>
<comment type="caution">
    <text evidence="1">The sequence shown here is derived from an EMBL/GenBank/DDBJ whole genome shotgun (WGS) entry which is preliminary data.</text>
</comment>
<evidence type="ECO:0000313" key="1">
    <source>
        <dbReference type="EMBL" id="EEG71820.1"/>
    </source>
</evidence>
<reference evidence="1 2" key="2">
    <citation type="submission" date="2009-02" db="EMBL/GenBank/DDBJ databases">
        <authorList>
            <person name="Fulton L."/>
            <person name="Clifton S."/>
            <person name="Fulton B."/>
            <person name="Xu J."/>
            <person name="Minx P."/>
            <person name="Pepin K.H."/>
            <person name="Johnson M."/>
            <person name="Bhonagiri V."/>
            <person name="Nash W.E."/>
            <person name="Mardis E.R."/>
            <person name="Wilson R.K."/>
        </authorList>
    </citation>
    <scope>NUCLEOTIDE SEQUENCE [LARGE SCALE GENOMIC DNA]</scope>
    <source>
        <strain evidence="1 2">DSM 20438</strain>
    </source>
</reference>
<gene>
    <name evidence="1" type="ORF">BIFPSEUDO_02709</name>
</gene>
<name>C0BQQ7_BIFPS</name>
<proteinExistence type="predicted"/>